<dbReference type="Proteomes" id="UP001241758">
    <property type="component" value="Unassembled WGS sequence"/>
</dbReference>
<evidence type="ECO:0008006" key="3">
    <source>
        <dbReference type="Google" id="ProtNLM"/>
    </source>
</evidence>
<dbReference type="SUPFAM" id="SSF160631">
    <property type="entry name" value="SMI1/KNR4-like"/>
    <property type="match status" value="1"/>
</dbReference>
<comment type="caution">
    <text evidence="1">The sequence shown here is derived from an EMBL/GenBank/DDBJ whole genome shotgun (WGS) entry which is preliminary data.</text>
</comment>
<evidence type="ECO:0000313" key="1">
    <source>
        <dbReference type="EMBL" id="MDI6103776.1"/>
    </source>
</evidence>
<sequence length="187" mass="20671">MDLIGTQTPQSRITEPAAAVHVLELAVPCLAKYRRPEPAALNVALLEEGLGIALPADYKLLAALYPPFVLDDFLHVRLPEPGIEHRWLRGTHSELELVQNWWEGDMSIGLRPHPAPGGLLPWAESNQGDVFLWTTTGAGPDEWPVTVASRNLAWWHYAGGAVQFLAELVTGTLEPWAIPRLRPEVII</sequence>
<accession>A0ABT6WVW6</accession>
<organism evidence="1 2">
    <name type="scientific">Actinoplanes sandaracinus</name>
    <dbReference type="NCBI Taxonomy" id="3045177"/>
    <lineage>
        <taxon>Bacteria</taxon>
        <taxon>Bacillati</taxon>
        <taxon>Actinomycetota</taxon>
        <taxon>Actinomycetes</taxon>
        <taxon>Micromonosporales</taxon>
        <taxon>Micromonosporaceae</taxon>
        <taxon>Actinoplanes</taxon>
    </lineage>
</organism>
<name>A0ABT6WVW6_9ACTN</name>
<dbReference type="InterPro" id="IPR037883">
    <property type="entry name" value="Knr4/Smi1-like_sf"/>
</dbReference>
<gene>
    <name evidence="1" type="ORF">QLQ12_34695</name>
</gene>
<protein>
    <recommendedName>
        <fullName evidence="3">SMI1/KNR4 family protein</fullName>
    </recommendedName>
</protein>
<reference evidence="1 2" key="1">
    <citation type="submission" date="2023-05" db="EMBL/GenBank/DDBJ databases">
        <title>Actinoplanes sp. NEAU-A12 genome sequencing.</title>
        <authorList>
            <person name="Wang Z.-S."/>
        </authorList>
    </citation>
    <scope>NUCLEOTIDE SEQUENCE [LARGE SCALE GENOMIC DNA]</scope>
    <source>
        <strain evidence="1 2">NEAU-A12</strain>
    </source>
</reference>
<proteinExistence type="predicted"/>
<dbReference type="RefSeq" id="WP_282765003.1">
    <property type="nucleotide sequence ID" value="NZ_JASCTH010000027.1"/>
</dbReference>
<evidence type="ECO:0000313" key="2">
    <source>
        <dbReference type="Proteomes" id="UP001241758"/>
    </source>
</evidence>
<keyword evidence="2" id="KW-1185">Reference proteome</keyword>
<dbReference type="EMBL" id="JASCTH010000027">
    <property type="protein sequence ID" value="MDI6103776.1"/>
    <property type="molecule type" value="Genomic_DNA"/>
</dbReference>